<reference evidence="8 9" key="1">
    <citation type="submission" date="2014-03" db="EMBL/GenBank/DDBJ databases">
        <title>Genomics of Bifidobacteria.</title>
        <authorList>
            <person name="Ventura M."/>
            <person name="Milani C."/>
            <person name="Lugli G.A."/>
        </authorList>
    </citation>
    <scope>NUCLEOTIDE SEQUENCE [LARGE SCALE GENOMIC DNA]</scope>
    <source>
        <strain evidence="8 9">LMG 11592</strain>
    </source>
</reference>
<evidence type="ECO:0000256" key="7">
    <source>
        <dbReference type="SAM" id="Phobius"/>
    </source>
</evidence>
<organism evidence="8 9">
    <name type="scientific">Bifidobacterium minimum</name>
    <dbReference type="NCBI Taxonomy" id="1693"/>
    <lineage>
        <taxon>Bacteria</taxon>
        <taxon>Bacillati</taxon>
        <taxon>Actinomycetota</taxon>
        <taxon>Actinomycetes</taxon>
        <taxon>Bifidobacteriales</taxon>
        <taxon>Bifidobacteriaceae</taxon>
        <taxon>Bifidobacterium</taxon>
    </lineage>
</organism>
<dbReference type="SUPFAM" id="SSF55874">
    <property type="entry name" value="ATPase domain of HSP90 chaperone/DNA topoisomerase II/histidine kinase"/>
    <property type="match status" value="1"/>
</dbReference>
<evidence type="ECO:0000256" key="5">
    <source>
        <dbReference type="ARBA" id="ARBA00023012"/>
    </source>
</evidence>
<evidence type="ECO:0000313" key="9">
    <source>
        <dbReference type="Proteomes" id="UP000029014"/>
    </source>
</evidence>
<dbReference type="GO" id="GO:0004673">
    <property type="term" value="F:protein histidine kinase activity"/>
    <property type="evidence" value="ECO:0007669"/>
    <property type="project" value="UniProtKB-EC"/>
</dbReference>
<keyword evidence="9" id="KW-1185">Reference proteome</keyword>
<protein>
    <recommendedName>
        <fullName evidence="2">histidine kinase</fullName>
        <ecNumber evidence="2">2.7.13.3</ecNumber>
    </recommendedName>
</protein>
<feature type="transmembrane region" description="Helical" evidence="7">
    <location>
        <begin position="107"/>
        <end position="127"/>
    </location>
</feature>
<evidence type="ECO:0000256" key="2">
    <source>
        <dbReference type="ARBA" id="ARBA00012438"/>
    </source>
</evidence>
<comment type="catalytic activity">
    <reaction evidence="1">
        <text>ATP + protein L-histidine = ADP + protein N-phospho-L-histidine.</text>
        <dbReference type="EC" id="2.7.13.3"/>
    </reaction>
</comment>
<feature type="transmembrane region" description="Helical" evidence="7">
    <location>
        <begin position="12"/>
        <end position="32"/>
    </location>
</feature>
<dbReference type="Gene3D" id="3.30.565.10">
    <property type="entry name" value="Histidine kinase-like ATPase, C-terminal domain"/>
    <property type="match status" value="1"/>
</dbReference>
<dbReference type="AlphaFoldDB" id="A0A087BR83"/>
<proteinExistence type="predicted"/>
<evidence type="ECO:0000256" key="6">
    <source>
        <dbReference type="SAM" id="MobiDB-lite"/>
    </source>
</evidence>
<accession>A0A087BR83</accession>
<feature type="transmembrane region" description="Helical" evidence="7">
    <location>
        <begin position="38"/>
        <end position="57"/>
    </location>
</feature>
<keyword evidence="7" id="KW-1133">Transmembrane helix</keyword>
<dbReference type="Proteomes" id="UP000029014">
    <property type="component" value="Unassembled WGS sequence"/>
</dbReference>
<dbReference type="EMBL" id="JGZD01000006">
    <property type="protein sequence ID" value="KFI73533.1"/>
    <property type="molecule type" value="Genomic_DNA"/>
</dbReference>
<keyword evidence="7" id="KW-0472">Membrane</keyword>
<dbReference type="InterPro" id="IPR036890">
    <property type="entry name" value="HATPase_C_sf"/>
</dbReference>
<dbReference type="eggNOG" id="COG4585">
    <property type="taxonomic scope" value="Bacteria"/>
</dbReference>
<dbReference type="InterPro" id="IPR050482">
    <property type="entry name" value="Sensor_HK_TwoCompSys"/>
</dbReference>
<dbReference type="PANTHER" id="PTHR24421">
    <property type="entry name" value="NITRATE/NITRITE SENSOR PROTEIN NARX-RELATED"/>
    <property type="match status" value="1"/>
</dbReference>
<gene>
    <name evidence="8" type="ORF">BMIN_0968</name>
</gene>
<dbReference type="EC" id="2.7.13.3" evidence="2"/>
<keyword evidence="3" id="KW-0808">Transferase</keyword>
<evidence type="ECO:0000256" key="4">
    <source>
        <dbReference type="ARBA" id="ARBA00022777"/>
    </source>
</evidence>
<keyword evidence="7" id="KW-0812">Transmembrane</keyword>
<dbReference type="GO" id="GO:0000160">
    <property type="term" value="P:phosphorelay signal transduction system"/>
    <property type="evidence" value="ECO:0007669"/>
    <property type="project" value="UniProtKB-KW"/>
</dbReference>
<dbReference type="PANTHER" id="PTHR24421:SF10">
    <property type="entry name" value="NITRATE_NITRITE SENSOR PROTEIN NARQ"/>
    <property type="match status" value="1"/>
</dbReference>
<keyword evidence="5" id="KW-0902">Two-component regulatory system</keyword>
<name>A0A087BR83_9BIFI</name>
<sequence>MAESAVMYAWGQSGWPSLVVTLLMTLACLGVALRSDLAWLVVFLWLVLQILPFPVMTTSVVPPLLATLLILGCIGAVQGVLAALIALTGYLPALSRGGTTHMPIDAIFIQFGFFMLAVGAGIVWGSYQRRTRRERRRASQTYQRNALRVADRLHNSVANDLVYLDRVLAGDKLTSDQIEQARNVLSSALGKVHQVIDELAVSTPGNADTSSDSHQEERLPRLFSSWDRKLAQAGFTGGSLLDEHTDLAWMGRQAAESLTGMIDEIYGNILKHADPGDGYCVSLTDDGGRLVISVADSPADMPRHDGHEGTGITRCRRWAAQLRGNLDVSQDDHQWTMTITIPHPDALADHLPQEHHGQWIRPLQVTTRDCEAPPQAKDEASETVPAEGGATTAALTNSPATTRATLAMAIPSNQIPLLPPEL</sequence>
<comment type="caution">
    <text evidence="8">The sequence shown here is derived from an EMBL/GenBank/DDBJ whole genome shotgun (WGS) entry which is preliminary data.</text>
</comment>
<feature type="region of interest" description="Disordered" evidence="6">
    <location>
        <begin position="370"/>
        <end position="393"/>
    </location>
</feature>
<evidence type="ECO:0000256" key="1">
    <source>
        <dbReference type="ARBA" id="ARBA00000085"/>
    </source>
</evidence>
<keyword evidence="4 8" id="KW-0418">Kinase</keyword>
<dbReference type="STRING" id="1693.BMIN_0968"/>
<evidence type="ECO:0000313" key="8">
    <source>
        <dbReference type="EMBL" id="KFI73533.1"/>
    </source>
</evidence>
<feature type="compositionally biased region" description="Basic and acidic residues" evidence="6">
    <location>
        <begin position="370"/>
        <end position="380"/>
    </location>
</feature>
<feature type="transmembrane region" description="Helical" evidence="7">
    <location>
        <begin position="64"/>
        <end position="87"/>
    </location>
</feature>
<evidence type="ECO:0000256" key="3">
    <source>
        <dbReference type="ARBA" id="ARBA00022679"/>
    </source>
</evidence>